<dbReference type="SUPFAM" id="SSF49785">
    <property type="entry name" value="Galactose-binding domain-like"/>
    <property type="match status" value="1"/>
</dbReference>
<dbReference type="EMBL" id="VSSQ01022290">
    <property type="protein sequence ID" value="MPM68498.1"/>
    <property type="molecule type" value="Genomic_DNA"/>
</dbReference>
<evidence type="ECO:0000256" key="1">
    <source>
        <dbReference type="SAM" id="MobiDB-lite"/>
    </source>
</evidence>
<gene>
    <name evidence="2" type="ORF">SDC9_115431</name>
</gene>
<dbReference type="InterPro" id="IPR008979">
    <property type="entry name" value="Galactose-bd-like_sf"/>
</dbReference>
<sequence>MAEVTSPVPGLIPQSGQTATQAAEAAFSDPETGETLGPELIVDGDMEAAGVEFWRDTYTPKIKVKSSEFKHGGRQSLHLVSDGSGDGVHQIMAPFVYEELFQVPRKALQKGKTYRVQLWVKNADPAGFEEIRLSGTALKTPLKTDDREWRKFDFRVPCDAPEATDYLVIGYGSPISDVYIDDVSVREVLAPANGNPPAASR</sequence>
<reference evidence="2" key="1">
    <citation type="submission" date="2019-08" db="EMBL/GenBank/DDBJ databases">
        <authorList>
            <person name="Kucharzyk K."/>
            <person name="Murdoch R.W."/>
            <person name="Higgins S."/>
            <person name="Loffler F."/>
        </authorList>
    </citation>
    <scope>NUCLEOTIDE SEQUENCE</scope>
</reference>
<dbReference type="AlphaFoldDB" id="A0A645BTU7"/>
<proteinExistence type="predicted"/>
<evidence type="ECO:0008006" key="3">
    <source>
        <dbReference type="Google" id="ProtNLM"/>
    </source>
</evidence>
<organism evidence="2">
    <name type="scientific">bioreactor metagenome</name>
    <dbReference type="NCBI Taxonomy" id="1076179"/>
    <lineage>
        <taxon>unclassified sequences</taxon>
        <taxon>metagenomes</taxon>
        <taxon>ecological metagenomes</taxon>
    </lineage>
</organism>
<dbReference type="Gene3D" id="2.60.120.260">
    <property type="entry name" value="Galactose-binding domain-like"/>
    <property type="match status" value="1"/>
</dbReference>
<feature type="region of interest" description="Disordered" evidence="1">
    <location>
        <begin position="1"/>
        <end position="38"/>
    </location>
</feature>
<protein>
    <recommendedName>
        <fullName evidence="3">CBM-cenC domain-containing protein</fullName>
    </recommendedName>
</protein>
<name>A0A645BTU7_9ZZZZ</name>
<evidence type="ECO:0000313" key="2">
    <source>
        <dbReference type="EMBL" id="MPM68498.1"/>
    </source>
</evidence>
<comment type="caution">
    <text evidence="2">The sequence shown here is derived from an EMBL/GenBank/DDBJ whole genome shotgun (WGS) entry which is preliminary data.</text>
</comment>
<accession>A0A645BTU7</accession>